<gene>
    <name evidence="3" type="ORF">WICANDRAFT_92188</name>
</gene>
<dbReference type="GO" id="GO:0034063">
    <property type="term" value="P:stress granule assembly"/>
    <property type="evidence" value="ECO:0007669"/>
    <property type="project" value="TreeGrafter"/>
</dbReference>
<evidence type="ECO:0000313" key="4">
    <source>
        <dbReference type="Proteomes" id="UP000094112"/>
    </source>
</evidence>
<dbReference type="Proteomes" id="UP000094112">
    <property type="component" value="Unassembled WGS sequence"/>
</dbReference>
<dbReference type="PANTHER" id="PTHR12854">
    <property type="entry name" value="ATAXIN 2-RELATED"/>
    <property type="match status" value="1"/>
</dbReference>
<feature type="compositionally biased region" description="Low complexity" evidence="1">
    <location>
        <begin position="26"/>
        <end position="54"/>
    </location>
</feature>
<dbReference type="RefSeq" id="XP_019039283.1">
    <property type="nucleotide sequence ID" value="XM_019186351.1"/>
</dbReference>
<feature type="region of interest" description="Disordered" evidence="1">
    <location>
        <begin position="678"/>
        <end position="783"/>
    </location>
</feature>
<evidence type="ECO:0000256" key="1">
    <source>
        <dbReference type="SAM" id="MobiDB-lite"/>
    </source>
</evidence>
<sequence length="783" mass="86984">MKQTGANSTGSTGRNNSFEKKHNRSTSKNSNNGNSKKLESNSSSASNSSPSNGNAVTSQLNLLNDEELQAHLNDRLLYLIVNSIGSQVNILTNSGTIVKGVLQNVDPKSMKIIVKNDGEGQFTSFNYEDLLEFELENVDLFNNSYVSNKASSGFRTDQDIGFKNSNAPRQEMEKWVPDAALDVSLDQLTFDENDPNGNVKSWDQFETNEVKFGVKSEFDEELYTTKINKNDPNYQKNLEKATKLAAEIESQSYNGNIHLAEERGLKFDDSGVDEEDKYSGVDRSVSVDAKGDALFQSLINKDSKNFQFGDEKSKYVPPSQRSKIQNIDPSIVSATNNGTKPTPAPKQSLPSKPQTQAPAPVSEKIKNDTSVPPKPPVKEVQKPETSSKQEKKSVPEHLKKLNTINEINALKEFSQTFKIPSKFPQDLLPILAKDKSKQEEIIKKQDNSKKDVASSTTSSSNVASPKPKTATPKLSSVAPTKKVYDPAKSQPFKLNPKAAAFTPTTANTTPSTASNVSTPVFNKNSPRLASNQPTPNNYNRKRFNATPASFFGNDRVPSLEKQSKKLYNDFNFFKGCLAEFEKKKSGENAELNKDLKFFLEKPFFTPPTWTKDESEKPYKSFFPALEAIKFQRMMPTPLPPNPMQQFQPIPMMQQPGPFFYPPQPFIPQHQNFIQLSPQAQSPALHSGSISPSNSPFQQQRPMYGQHHHHNYHPAASMPYQPQRYAPNTPIPPPTGYNPNYPPGSSGIPTPGIPMTPINQGPPPPQFQPPSAGSHHQNRGYKHF</sequence>
<feature type="compositionally biased region" description="Low complexity" evidence="1">
    <location>
        <begin position="742"/>
        <end position="758"/>
    </location>
</feature>
<feature type="compositionally biased region" description="Polar residues" evidence="1">
    <location>
        <begin position="319"/>
        <end position="340"/>
    </location>
</feature>
<dbReference type="GeneID" id="30203597"/>
<feature type="compositionally biased region" description="Polar residues" evidence="1">
    <location>
        <begin position="1"/>
        <end position="16"/>
    </location>
</feature>
<feature type="compositionally biased region" description="Low complexity" evidence="1">
    <location>
        <begin position="453"/>
        <end position="464"/>
    </location>
</feature>
<feature type="compositionally biased region" description="Basic and acidic residues" evidence="1">
    <location>
        <begin position="438"/>
        <end position="452"/>
    </location>
</feature>
<dbReference type="InterPro" id="IPR009604">
    <property type="entry name" value="LsmAD_domain"/>
</dbReference>
<dbReference type="GO" id="GO:0010494">
    <property type="term" value="C:cytoplasmic stress granule"/>
    <property type="evidence" value="ECO:0007669"/>
    <property type="project" value="TreeGrafter"/>
</dbReference>
<feature type="compositionally biased region" description="Pro residues" evidence="1">
    <location>
        <begin position="728"/>
        <end position="741"/>
    </location>
</feature>
<organism evidence="3 4">
    <name type="scientific">Wickerhamomyces anomalus (strain ATCC 58044 / CBS 1984 / NCYC 433 / NRRL Y-366-8)</name>
    <name type="common">Yeast</name>
    <name type="synonym">Hansenula anomala</name>
    <dbReference type="NCBI Taxonomy" id="683960"/>
    <lineage>
        <taxon>Eukaryota</taxon>
        <taxon>Fungi</taxon>
        <taxon>Dikarya</taxon>
        <taxon>Ascomycota</taxon>
        <taxon>Saccharomycotina</taxon>
        <taxon>Saccharomycetes</taxon>
        <taxon>Phaffomycetales</taxon>
        <taxon>Wickerhamomycetaceae</taxon>
        <taxon>Wickerhamomyces</taxon>
    </lineage>
</organism>
<accession>A0A1E3P3K8</accession>
<dbReference type="PROSITE" id="PS52002">
    <property type="entry name" value="SM"/>
    <property type="match status" value="1"/>
</dbReference>
<feature type="compositionally biased region" description="Polar residues" evidence="1">
    <location>
        <begin position="348"/>
        <end position="357"/>
    </location>
</feature>
<dbReference type="EMBL" id="KV454210">
    <property type="protein sequence ID" value="ODQ60076.1"/>
    <property type="molecule type" value="Genomic_DNA"/>
</dbReference>
<feature type="region of interest" description="Disordered" evidence="1">
    <location>
        <begin position="503"/>
        <end position="554"/>
    </location>
</feature>
<dbReference type="OrthoDB" id="2275718at2759"/>
<feature type="compositionally biased region" description="Basic and acidic residues" evidence="1">
    <location>
        <begin position="376"/>
        <end position="398"/>
    </location>
</feature>
<evidence type="ECO:0000313" key="3">
    <source>
        <dbReference type="EMBL" id="ODQ60076.1"/>
    </source>
</evidence>
<dbReference type="AlphaFoldDB" id="A0A1E3P3K8"/>
<dbReference type="InterPro" id="IPR045117">
    <property type="entry name" value="ATXN2-like"/>
</dbReference>
<name>A0A1E3P3K8_WICAA</name>
<dbReference type="GO" id="GO:0003729">
    <property type="term" value="F:mRNA binding"/>
    <property type="evidence" value="ECO:0007669"/>
    <property type="project" value="TreeGrafter"/>
</dbReference>
<keyword evidence="4" id="KW-1185">Reference proteome</keyword>
<feature type="compositionally biased region" description="Polar residues" evidence="1">
    <location>
        <begin position="521"/>
        <end position="538"/>
    </location>
</feature>
<feature type="compositionally biased region" description="Polar residues" evidence="1">
    <location>
        <begin position="678"/>
        <end position="700"/>
    </location>
</feature>
<proteinExistence type="predicted"/>
<dbReference type="SMART" id="SM01272">
    <property type="entry name" value="LsmAD"/>
    <property type="match status" value="1"/>
</dbReference>
<feature type="domain" description="Sm" evidence="2">
    <location>
        <begin position="75"/>
        <end position="139"/>
    </location>
</feature>
<feature type="compositionally biased region" description="Low complexity" evidence="1">
    <location>
        <begin position="503"/>
        <end position="520"/>
    </location>
</feature>
<feature type="region of interest" description="Disordered" evidence="1">
    <location>
        <begin position="1"/>
        <end position="57"/>
    </location>
</feature>
<evidence type="ECO:0000259" key="2">
    <source>
        <dbReference type="PROSITE" id="PS52002"/>
    </source>
</evidence>
<dbReference type="STRING" id="683960.A0A1E3P3K8"/>
<dbReference type="InterPro" id="IPR047575">
    <property type="entry name" value="Sm"/>
</dbReference>
<dbReference type="PANTHER" id="PTHR12854:SF7">
    <property type="entry name" value="ATAXIN-2 HOMOLOG"/>
    <property type="match status" value="1"/>
</dbReference>
<dbReference type="Pfam" id="PF06741">
    <property type="entry name" value="LsmAD"/>
    <property type="match status" value="1"/>
</dbReference>
<feature type="region of interest" description="Disordered" evidence="1">
    <location>
        <begin position="438"/>
        <end position="490"/>
    </location>
</feature>
<reference evidence="3 4" key="1">
    <citation type="journal article" date="2016" name="Proc. Natl. Acad. Sci. U.S.A.">
        <title>Comparative genomics of biotechnologically important yeasts.</title>
        <authorList>
            <person name="Riley R."/>
            <person name="Haridas S."/>
            <person name="Wolfe K.H."/>
            <person name="Lopes M.R."/>
            <person name="Hittinger C.T."/>
            <person name="Goeker M."/>
            <person name="Salamov A.A."/>
            <person name="Wisecaver J.H."/>
            <person name="Long T.M."/>
            <person name="Calvey C.H."/>
            <person name="Aerts A.L."/>
            <person name="Barry K.W."/>
            <person name="Choi C."/>
            <person name="Clum A."/>
            <person name="Coughlan A.Y."/>
            <person name="Deshpande S."/>
            <person name="Douglass A.P."/>
            <person name="Hanson S.J."/>
            <person name="Klenk H.-P."/>
            <person name="LaButti K.M."/>
            <person name="Lapidus A."/>
            <person name="Lindquist E.A."/>
            <person name="Lipzen A.M."/>
            <person name="Meier-Kolthoff J.P."/>
            <person name="Ohm R.A."/>
            <person name="Otillar R.P."/>
            <person name="Pangilinan J.L."/>
            <person name="Peng Y."/>
            <person name="Rokas A."/>
            <person name="Rosa C.A."/>
            <person name="Scheuner C."/>
            <person name="Sibirny A.A."/>
            <person name="Slot J.C."/>
            <person name="Stielow J.B."/>
            <person name="Sun H."/>
            <person name="Kurtzman C.P."/>
            <person name="Blackwell M."/>
            <person name="Grigoriev I.V."/>
            <person name="Jeffries T.W."/>
        </authorList>
    </citation>
    <scope>NUCLEOTIDE SEQUENCE [LARGE SCALE GENOMIC DNA]</scope>
    <source>
        <strain evidence="4">ATCC 58044 / CBS 1984 / NCYC 433 / NRRL Y-366-8</strain>
    </source>
</reference>
<protein>
    <recommendedName>
        <fullName evidence="2">Sm domain-containing protein</fullName>
    </recommendedName>
</protein>
<feature type="region of interest" description="Disordered" evidence="1">
    <location>
        <begin position="308"/>
        <end position="398"/>
    </location>
</feature>